<dbReference type="InterPro" id="IPR004352">
    <property type="entry name" value="GH114_TIM-barrel"/>
</dbReference>
<dbReference type="HOGENOM" id="CLU_051214_2_0_11"/>
<dbReference type="PANTHER" id="PTHR35273:SF2">
    <property type="entry name" value="ALPHA-GALACTOSIDASE"/>
    <property type="match status" value="1"/>
</dbReference>
<dbReference type="KEGG" id="cmi:CMM_0466"/>
<dbReference type="Proteomes" id="UP000001564">
    <property type="component" value="Chromosome"/>
</dbReference>
<dbReference type="AlphaFoldDB" id="A5CN53"/>
<dbReference type="Gene3D" id="3.20.20.70">
    <property type="entry name" value="Aldolase class I"/>
    <property type="match status" value="1"/>
</dbReference>
<dbReference type="OrthoDB" id="319933at2"/>
<name>A5CN53_CLAM3</name>
<evidence type="ECO:0000313" key="4">
    <source>
        <dbReference type="Proteomes" id="UP000001564"/>
    </source>
</evidence>
<keyword evidence="4" id="KW-1185">Reference proteome</keyword>
<feature type="domain" description="Glycoside-hydrolase family GH114 TIM-barrel" evidence="2">
    <location>
        <begin position="65"/>
        <end position="283"/>
    </location>
</feature>
<dbReference type="PROSITE" id="PS51257">
    <property type="entry name" value="PROKAR_LIPOPROTEIN"/>
    <property type="match status" value="1"/>
</dbReference>
<evidence type="ECO:0000259" key="2">
    <source>
        <dbReference type="Pfam" id="PF03537"/>
    </source>
</evidence>
<dbReference type="Pfam" id="PF03537">
    <property type="entry name" value="Glyco_hydro_114"/>
    <property type="match status" value="1"/>
</dbReference>
<sequence length="295" mass="30512">MRPLLFAALATAALVALSGCATADPGPASAPTVASADAATTGLLAADTTAAATATVTLPPVGTGFDYQLGGASPVPAGVGIVVRDSTDEPAAGAYGVCYVNGFQTQPGETWPDDLLVQGDDGPLVDPNWDDEHILDTSTAAKRTAIAARQATAVDRCADAGFQAVEFDNLDSWHRSAGALDADDALALATLLVDHAHSRGLAVAQKNTTDIGSRGRDEAGFDFAIAEECDRWKECADYTAVYGPHVLDVEYTDDLRGTADEVCARILALDPAPRAIVRDRDLVPSSEDGYAYAAC</sequence>
<proteinExistence type="predicted"/>
<feature type="signal peptide" evidence="1">
    <location>
        <begin position="1"/>
        <end position="23"/>
    </location>
</feature>
<evidence type="ECO:0000313" key="3">
    <source>
        <dbReference type="EMBL" id="CAN00490.1"/>
    </source>
</evidence>
<dbReference type="InterPro" id="IPR017853">
    <property type="entry name" value="GH"/>
</dbReference>
<reference evidence="3 4" key="1">
    <citation type="journal article" date="2008" name="J. Bacteriol.">
        <title>The genome sequence of the tomato-pathogenic actinomycete Clavibacter michiganensis subsp. michiganensis NCPPB382 reveals a large island involved in pathogenicity.</title>
        <authorList>
            <person name="Gartemann K.H."/>
            <person name="Abt B."/>
            <person name="Bekel T."/>
            <person name="Burger A."/>
            <person name="Engemann J."/>
            <person name="Flugel M."/>
            <person name="Gaigalat L."/>
            <person name="Goesmann A."/>
            <person name="Grafen I."/>
            <person name="Kalinowski J."/>
            <person name="Kaup O."/>
            <person name="Kirchner O."/>
            <person name="Krause L."/>
            <person name="Linke B."/>
            <person name="McHardy A."/>
            <person name="Meyer F."/>
            <person name="Pohle S."/>
            <person name="Ruckert C."/>
            <person name="Schneiker S."/>
            <person name="Zellermann E.M."/>
            <person name="Puhler A."/>
            <person name="Eichenlaub R."/>
            <person name="Kaiser O."/>
            <person name="Bartels D."/>
        </authorList>
    </citation>
    <scope>NUCLEOTIDE SEQUENCE [LARGE SCALE GENOMIC DNA]</scope>
    <source>
        <strain evidence="3 4">NCPPB 382</strain>
    </source>
</reference>
<keyword evidence="1" id="KW-0732">Signal</keyword>
<dbReference type="PANTHER" id="PTHR35273">
    <property type="entry name" value="ALPHA-1,4 POLYGALACTOSAMINIDASE, PUTATIVE (AFU_ORTHOLOGUE AFUA_3G07890)-RELATED"/>
    <property type="match status" value="1"/>
</dbReference>
<dbReference type="SUPFAM" id="SSF51445">
    <property type="entry name" value="(Trans)glycosidases"/>
    <property type="match status" value="1"/>
</dbReference>
<dbReference type="InterPro" id="IPR013785">
    <property type="entry name" value="Aldolase_TIM"/>
</dbReference>
<dbReference type="eggNOG" id="COG3868">
    <property type="taxonomic scope" value="Bacteria"/>
</dbReference>
<protein>
    <recommendedName>
        <fullName evidence="2">Glycoside-hydrolase family GH114 TIM-barrel domain-containing protein</fullName>
    </recommendedName>
</protein>
<dbReference type="EMBL" id="AM711867">
    <property type="protein sequence ID" value="CAN00490.1"/>
    <property type="molecule type" value="Genomic_DNA"/>
</dbReference>
<accession>A5CN53</accession>
<dbReference type="RefSeq" id="WP_011931686.1">
    <property type="nucleotide sequence ID" value="NC_009480.1"/>
</dbReference>
<feature type="chain" id="PRO_5002680295" description="Glycoside-hydrolase family GH114 TIM-barrel domain-containing protein" evidence="1">
    <location>
        <begin position="24"/>
        <end position="295"/>
    </location>
</feature>
<evidence type="ECO:0000256" key="1">
    <source>
        <dbReference type="SAM" id="SignalP"/>
    </source>
</evidence>
<dbReference type="CAZy" id="GH114">
    <property type="family name" value="Glycoside Hydrolase Family 114"/>
</dbReference>
<gene>
    <name evidence="3" type="ordered locus">CMM_0466</name>
</gene>
<organism evidence="3 4">
    <name type="scientific">Clavibacter michiganensis subsp. michiganensis (strain NCPPB 382)</name>
    <dbReference type="NCBI Taxonomy" id="443906"/>
    <lineage>
        <taxon>Bacteria</taxon>
        <taxon>Bacillati</taxon>
        <taxon>Actinomycetota</taxon>
        <taxon>Actinomycetes</taxon>
        <taxon>Micrococcales</taxon>
        <taxon>Microbacteriaceae</taxon>
        <taxon>Clavibacter</taxon>
    </lineage>
</organism>